<sequence>MKKDINTINWLVANNTVDYLDWRCVDSDGTTPKLVSNIISSMLSNGYGEGNVSVTRNARHHRSRAPKMQRIAIGYSSRHNIRVGNVGLAIVEYSTIWHKKL</sequence>
<protein>
    <submittedName>
        <fullName evidence="1">Uncharacterized protein</fullName>
    </submittedName>
</protein>
<gene>
    <name evidence="1" type="ORF">S12H4_02941</name>
</gene>
<comment type="caution">
    <text evidence="1">The sequence shown here is derived from an EMBL/GenBank/DDBJ whole genome shotgun (WGS) entry which is preliminary data.</text>
</comment>
<name>X1RQJ5_9ZZZZ</name>
<dbReference type="EMBL" id="BARW01000776">
    <property type="protein sequence ID" value="GAI69276.1"/>
    <property type="molecule type" value="Genomic_DNA"/>
</dbReference>
<evidence type="ECO:0000313" key="1">
    <source>
        <dbReference type="EMBL" id="GAI69276.1"/>
    </source>
</evidence>
<dbReference type="AlphaFoldDB" id="X1RQJ5"/>
<reference evidence="1" key="1">
    <citation type="journal article" date="2014" name="Front. Microbiol.">
        <title>High frequency of phylogenetically diverse reductive dehalogenase-homologous genes in deep subseafloor sedimentary metagenomes.</title>
        <authorList>
            <person name="Kawai M."/>
            <person name="Futagami T."/>
            <person name="Toyoda A."/>
            <person name="Takaki Y."/>
            <person name="Nishi S."/>
            <person name="Hori S."/>
            <person name="Arai W."/>
            <person name="Tsubouchi T."/>
            <person name="Morono Y."/>
            <person name="Uchiyama I."/>
            <person name="Ito T."/>
            <person name="Fujiyama A."/>
            <person name="Inagaki F."/>
            <person name="Takami H."/>
        </authorList>
    </citation>
    <scope>NUCLEOTIDE SEQUENCE</scope>
    <source>
        <strain evidence="1">Expedition CK06-06</strain>
    </source>
</reference>
<organism evidence="1">
    <name type="scientific">marine sediment metagenome</name>
    <dbReference type="NCBI Taxonomy" id="412755"/>
    <lineage>
        <taxon>unclassified sequences</taxon>
        <taxon>metagenomes</taxon>
        <taxon>ecological metagenomes</taxon>
    </lineage>
</organism>
<proteinExistence type="predicted"/>
<feature type="non-terminal residue" evidence="1">
    <location>
        <position position="101"/>
    </location>
</feature>
<accession>X1RQJ5</accession>